<accession>C9SUZ0</accession>
<feature type="region of interest" description="Disordered" evidence="1">
    <location>
        <begin position="122"/>
        <end position="145"/>
    </location>
</feature>
<feature type="compositionally biased region" description="Acidic residues" evidence="1">
    <location>
        <begin position="17"/>
        <end position="28"/>
    </location>
</feature>
<dbReference type="GeneID" id="9534307"/>
<reference evidence="3" key="1">
    <citation type="journal article" date="2011" name="PLoS Pathog.">
        <title>Comparative genomics yields insights into niche adaptation of plant vascular wilt pathogens.</title>
        <authorList>
            <person name="Klosterman S.J."/>
            <person name="Subbarao K.V."/>
            <person name="Kang S."/>
            <person name="Veronese P."/>
            <person name="Gold S.E."/>
            <person name="Thomma B.P.H.J."/>
            <person name="Chen Z."/>
            <person name="Henrissat B."/>
            <person name="Lee Y.-H."/>
            <person name="Park J."/>
            <person name="Garcia-Pedrajas M.D."/>
            <person name="Barbara D.J."/>
            <person name="Anchieta A."/>
            <person name="de Jonge R."/>
            <person name="Santhanam P."/>
            <person name="Maruthachalam K."/>
            <person name="Atallah Z."/>
            <person name="Amyotte S.G."/>
            <person name="Paz Z."/>
            <person name="Inderbitzin P."/>
            <person name="Hayes R.J."/>
            <person name="Heiman D.I."/>
            <person name="Young S."/>
            <person name="Zeng Q."/>
            <person name="Engels R."/>
            <person name="Galagan J."/>
            <person name="Cuomo C.A."/>
            <person name="Dobinson K.F."/>
            <person name="Ma L.-J."/>
        </authorList>
    </citation>
    <scope>NUCLEOTIDE SEQUENCE [LARGE SCALE GENOMIC DNA]</scope>
    <source>
        <strain evidence="3">VaMs.102 / ATCC MYA-4576 / FGSC 10136</strain>
    </source>
</reference>
<protein>
    <submittedName>
        <fullName evidence="2">Uncharacterized protein</fullName>
    </submittedName>
</protein>
<sequence length="847" mass="91053">MATDLASPVGLAHPDEAEYIDYSDDEPDTSPIKPNADSTSYFESAKPAVETSESTQGDSAGVAELLAEDLHDASDVATTGGEPLPQSDAVLADGVQHDDPGSIAQVADAAENGLVENEIGWEGEQHDEQDESMQQDDAVADQDQQYQEHAVQYHAIADGQLANTFKDAQSHQAQDQGAETASAVDGAVSALDQSMQENDELNNELNEIDYEDDGAMTAETTEGDLEAQHADEELEHETEENVALAQEVPEPSSVEEDASHEALLDDQGEGRDDEAGAEPSTNAEALIADSSAASLDTPDEEDAQMPVVTVTWHGVEYPMFYNSVGSEGRDCFFHDLSVLQCKMEELLASLRRVLVDDVAESDELVLQVEELGLEFAESSHPDHFSEITLGSILQVFDHLVKNKDPEATRPMYALLITRPNCSKRWSSLIEDAWNGKNIDEVGYSFHSRDQEAIEEAEVEAEDAEMFLNQDDLDDDMGGDFDDLVEQDNEADHELHDSADEGRDDPELTNDADEGTTTLDANELDLTVDAAGDVAALQDSEQIAPLETDTLTSVTAVDETDINASAADASMLDDVAALGEFDTVPDPDATVLAELDEPVTTTALLEDVNASIQMPEAIDGDGQQATELNAPLLGDEYNPLLAAEASNNGPNEQQQTTGYAGIDEQLGLEPDETGVDMSVVNQGTPVTSATATLDGDEVDDLGAEIDLTADIPQDGETINGNSEHGPNDLEEIDWRDFPGDGDDEVSHESTSVSGKRPRTDEDDLLGAEDEQAQRDAKCHCMRWPSSCRSDVIARGMCPSPPGTPTDILILPAILSTCEADWVGRNSAAFERPPGMQPPNGRHCLRVPV</sequence>
<feature type="compositionally biased region" description="Acidic residues" evidence="1">
    <location>
        <begin position="122"/>
        <end position="140"/>
    </location>
</feature>
<dbReference type="OMA" id="RLCHNDG"/>
<organism evidence="3">
    <name type="scientific">Verticillium alfalfae (strain VaMs.102 / ATCC MYA-4576 / FGSC 10136)</name>
    <name type="common">Verticillium wilt of alfalfa</name>
    <name type="synonym">Verticillium albo-atrum</name>
    <dbReference type="NCBI Taxonomy" id="526221"/>
    <lineage>
        <taxon>Eukaryota</taxon>
        <taxon>Fungi</taxon>
        <taxon>Dikarya</taxon>
        <taxon>Ascomycota</taxon>
        <taxon>Pezizomycotina</taxon>
        <taxon>Sordariomycetes</taxon>
        <taxon>Hypocreomycetidae</taxon>
        <taxon>Glomerellales</taxon>
        <taxon>Plectosphaerellaceae</taxon>
        <taxon>Verticillium</taxon>
    </lineage>
</organism>
<name>C9SUZ0_VERA1</name>
<feature type="region of interest" description="Disordered" evidence="1">
    <location>
        <begin position="708"/>
        <end position="761"/>
    </location>
</feature>
<dbReference type="RefSeq" id="XP_003000919.1">
    <property type="nucleotide sequence ID" value="XM_003000873.1"/>
</dbReference>
<feature type="region of interest" description="Disordered" evidence="1">
    <location>
        <begin position="230"/>
        <end position="285"/>
    </location>
</feature>
<evidence type="ECO:0000313" key="2">
    <source>
        <dbReference type="EMBL" id="EEY22605.1"/>
    </source>
</evidence>
<dbReference type="eggNOG" id="ENOG502SG4F">
    <property type="taxonomic scope" value="Eukaryota"/>
</dbReference>
<proteinExistence type="predicted"/>
<feature type="region of interest" description="Disordered" evidence="1">
    <location>
        <begin position="494"/>
        <end position="518"/>
    </location>
</feature>
<feature type="compositionally biased region" description="Acidic residues" evidence="1">
    <location>
        <begin position="501"/>
        <end position="513"/>
    </location>
</feature>
<dbReference type="Pfam" id="PF10336">
    <property type="entry name" value="DUF2420"/>
    <property type="match status" value="1"/>
</dbReference>
<gene>
    <name evidence="2" type="ORF">VDBG_08715</name>
</gene>
<evidence type="ECO:0000256" key="1">
    <source>
        <dbReference type="SAM" id="MobiDB-lite"/>
    </source>
</evidence>
<keyword evidence="3" id="KW-1185">Reference proteome</keyword>
<dbReference type="InterPro" id="IPR018822">
    <property type="entry name" value="UPF0646"/>
</dbReference>
<dbReference type="AlphaFoldDB" id="C9SUZ0"/>
<dbReference type="EMBL" id="DS985226">
    <property type="protein sequence ID" value="EEY22605.1"/>
    <property type="molecule type" value="Genomic_DNA"/>
</dbReference>
<dbReference type="Proteomes" id="UP000008698">
    <property type="component" value="Unassembled WGS sequence"/>
</dbReference>
<dbReference type="OrthoDB" id="5339076at2759"/>
<dbReference type="HOGENOM" id="CLU_352326_0_0_1"/>
<feature type="region of interest" description="Disordered" evidence="1">
    <location>
        <begin position="1"/>
        <end position="100"/>
    </location>
</feature>
<feature type="compositionally biased region" description="Basic and acidic residues" evidence="1">
    <location>
        <begin position="257"/>
        <end position="274"/>
    </location>
</feature>
<dbReference type="KEGG" id="val:VDBG_08715"/>
<evidence type="ECO:0000313" key="3">
    <source>
        <dbReference type="Proteomes" id="UP000008698"/>
    </source>
</evidence>